<dbReference type="RefSeq" id="WP_220163064.1">
    <property type="nucleotide sequence ID" value="NZ_JAIBOA010000002.1"/>
</dbReference>
<feature type="transmembrane region" description="Helical" evidence="1">
    <location>
        <begin position="72"/>
        <end position="91"/>
    </location>
</feature>
<dbReference type="SUPFAM" id="SSF56524">
    <property type="entry name" value="Oxidoreductase molybdopterin-binding domain"/>
    <property type="match status" value="1"/>
</dbReference>
<feature type="transmembrane region" description="Helical" evidence="1">
    <location>
        <begin position="157"/>
        <end position="180"/>
    </location>
</feature>
<name>A0ABS7FP44_9ACTN</name>
<keyword evidence="1" id="KW-1133">Transmembrane helix</keyword>
<dbReference type="Gene3D" id="3.90.420.10">
    <property type="entry name" value="Oxidoreductase, molybdopterin-binding domain"/>
    <property type="match status" value="1"/>
</dbReference>
<keyword evidence="4" id="KW-1185">Reference proteome</keyword>
<comment type="caution">
    <text evidence="3">The sequence shown here is derived from an EMBL/GenBank/DDBJ whole genome shotgun (WGS) entry which is preliminary data.</text>
</comment>
<feature type="transmembrane region" description="Helical" evidence="1">
    <location>
        <begin position="12"/>
        <end position="35"/>
    </location>
</feature>
<reference evidence="3 4" key="1">
    <citation type="submission" date="2021-07" db="EMBL/GenBank/DDBJ databases">
        <title>Actinomadura sp. PM05-2 isolated from lichen.</title>
        <authorList>
            <person name="Somphong A."/>
            <person name="Phongsopitanun W."/>
            <person name="Tanasupawat S."/>
            <person name="Peongsungnone V."/>
        </authorList>
    </citation>
    <scope>NUCLEOTIDE SEQUENCE [LARGE SCALE GENOMIC DNA]</scope>
    <source>
        <strain evidence="3 4">PM05-2</strain>
    </source>
</reference>
<evidence type="ECO:0000313" key="3">
    <source>
        <dbReference type="EMBL" id="MBW8481362.1"/>
    </source>
</evidence>
<proteinExistence type="predicted"/>
<dbReference type="Pfam" id="PF00174">
    <property type="entry name" value="Oxidored_molyb"/>
    <property type="match status" value="1"/>
</dbReference>
<protein>
    <submittedName>
        <fullName evidence="3">Molybdopterin-dependent oxidoreductase</fullName>
    </submittedName>
</protein>
<dbReference type="SUPFAM" id="SSF81296">
    <property type="entry name" value="E set domains"/>
    <property type="match status" value="1"/>
</dbReference>
<feature type="domain" description="Oxidoreductase molybdopterin-binding" evidence="2">
    <location>
        <begin position="234"/>
        <end position="381"/>
    </location>
</feature>
<dbReference type="InterPro" id="IPR000572">
    <property type="entry name" value="OxRdtase_Mopterin-bd_dom"/>
</dbReference>
<evidence type="ECO:0000256" key="1">
    <source>
        <dbReference type="SAM" id="Phobius"/>
    </source>
</evidence>
<sequence length="506" mass="52893">MRDEGTRPGPLIAALSGVLAGAVALGVAELAAALVRPQAAPLIAVGGAGIDRTPEWLKDFAIRTFGTHDKQVLLGGLLAGAIVLAALLGLLGRFRRVPAAAGLALFGLVGAIAALTRPDAGPADALPTVIGTVAGIAALLLLLRHGAEESDGTGRRAFLATAGGAVAVAAVGGIGGRLLAGRKSVGRLRADVRLPAPAKPAPPLPAGADLRVPGLTPFTTANSGFYRVDTALVLPQVDPAAWTLRVHGLVDRPFEITFDELLRRPLEEHDITLTCVSNEVGGPYAGEARWLGFPLAALLREAGVRAGADQVFSRSTDGFTVSTPIEAVLDGRAALLAVGMNGEPLPVAHGFPARLVVPGLYGYVSATKWVTDLKISRFADDRAYWTKRDWADHAPIKTMARIDLPRAFAELKPGRVPVAGVAWAQHCGISAVQVRIDGGAWRDAKLAPVPNTDTWRQWFLEWDAAPGSHRIEARAVDGTGALQVEKRADPFPDGASGWQSTVVTVR</sequence>
<dbReference type="Proteomes" id="UP000774570">
    <property type="component" value="Unassembled WGS sequence"/>
</dbReference>
<organism evidence="3 4">
    <name type="scientific">Actinomadura parmotrematis</name>
    <dbReference type="NCBI Taxonomy" id="2864039"/>
    <lineage>
        <taxon>Bacteria</taxon>
        <taxon>Bacillati</taxon>
        <taxon>Actinomycetota</taxon>
        <taxon>Actinomycetes</taxon>
        <taxon>Streptosporangiales</taxon>
        <taxon>Thermomonosporaceae</taxon>
        <taxon>Actinomadura</taxon>
    </lineage>
</organism>
<dbReference type="InterPro" id="IPR036374">
    <property type="entry name" value="OxRdtase_Mopterin-bd_sf"/>
</dbReference>
<accession>A0ABS7FP44</accession>
<dbReference type="Gene3D" id="2.60.40.650">
    <property type="match status" value="1"/>
</dbReference>
<dbReference type="EMBL" id="JAIBOA010000002">
    <property type="protein sequence ID" value="MBW8481362.1"/>
    <property type="molecule type" value="Genomic_DNA"/>
</dbReference>
<gene>
    <name evidence="3" type="ORF">K1Y72_03190</name>
</gene>
<feature type="transmembrane region" description="Helical" evidence="1">
    <location>
        <begin position="125"/>
        <end position="145"/>
    </location>
</feature>
<keyword evidence="1" id="KW-0812">Transmembrane</keyword>
<dbReference type="PANTHER" id="PTHR19372">
    <property type="entry name" value="SULFITE REDUCTASE"/>
    <property type="match status" value="1"/>
</dbReference>
<evidence type="ECO:0000259" key="2">
    <source>
        <dbReference type="Pfam" id="PF00174"/>
    </source>
</evidence>
<dbReference type="PANTHER" id="PTHR19372:SF7">
    <property type="entry name" value="SULFITE OXIDASE, MITOCHONDRIAL"/>
    <property type="match status" value="1"/>
</dbReference>
<evidence type="ECO:0000313" key="4">
    <source>
        <dbReference type="Proteomes" id="UP000774570"/>
    </source>
</evidence>
<keyword evidence="1" id="KW-0472">Membrane</keyword>
<dbReference type="InterPro" id="IPR014756">
    <property type="entry name" value="Ig_E-set"/>
</dbReference>
<feature type="transmembrane region" description="Helical" evidence="1">
    <location>
        <begin position="97"/>
        <end position="116"/>
    </location>
</feature>